<keyword evidence="2" id="KW-1185">Reference proteome</keyword>
<proteinExistence type="predicted"/>
<organism evidence="1 2">
    <name type="scientific">Gordonia rubripertincta</name>
    <name type="common">Rhodococcus corallinus</name>
    <dbReference type="NCBI Taxonomy" id="36822"/>
    <lineage>
        <taxon>Bacteria</taxon>
        <taxon>Bacillati</taxon>
        <taxon>Actinomycetota</taxon>
        <taxon>Actinomycetes</taxon>
        <taxon>Mycobacteriales</taxon>
        <taxon>Gordoniaceae</taxon>
        <taxon>Gordonia</taxon>
    </lineage>
</organism>
<gene>
    <name evidence="1" type="ORF">O4213_09115</name>
</gene>
<dbReference type="Proteomes" id="UP001067235">
    <property type="component" value="Unassembled WGS sequence"/>
</dbReference>
<dbReference type="EMBL" id="JAPWIE010000002">
    <property type="protein sequence ID" value="MCZ4550141.1"/>
    <property type="molecule type" value="Genomic_DNA"/>
</dbReference>
<reference evidence="1" key="1">
    <citation type="submission" date="2022-12" db="EMBL/GenBank/DDBJ databases">
        <authorList>
            <person name="Krivoruchko A.V."/>
            <person name="Elkin A."/>
        </authorList>
    </citation>
    <scope>NUCLEOTIDE SEQUENCE</scope>
    <source>
        <strain evidence="1">IEGM 1388</strain>
    </source>
</reference>
<evidence type="ECO:0000313" key="2">
    <source>
        <dbReference type="Proteomes" id="UP001067235"/>
    </source>
</evidence>
<protein>
    <submittedName>
        <fullName evidence="1">Uncharacterized protein</fullName>
    </submittedName>
</protein>
<name>A0ABT4MV40_GORRU</name>
<evidence type="ECO:0000313" key="1">
    <source>
        <dbReference type="EMBL" id="MCZ4550141.1"/>
    </source>
</evidence>
<comment type="caution">
    <text evidence="1">The sequence shown here is derived from an EMBL/GenBank/DDBJ whole genome shotgun (WGS) entry which is preliminary data.</text>
</comment>
<accession>A0ABT4MV40</accession>
<dbReference type="RefSeq" id="WP_301570678.1">
    <property type="nucleotide sequence ID" value="NZ_JAPWIE010000002.1"/>
</dbReference>
<sequence length="203" mass="21871">MSRLRFDGDISGIGTSGGTRIVIGHWPRSHLGEFADAMVEFADGERLLIAPSEDVRDFVTATYKFDRTVLAEVTYRSDGSWTHVVAGELKVSFEVGSATLLGRMLSVMPRAVVTAPWFCAISDPIARVFLRGVRTRGTAGGGRREYYGARGQRRITSATATWQGKDLGGLTPVDPPVRFGFGSTPKAPSTTLITTTIDQDSGA</sequence>